<dbReference type="Gene3D" id="3.50.50.60">
    <property type="entry name" value="FAD/NAD(P)-binding domain"/>
    <property type="match status" value="1"/>
</dbReference>
<organism evidence="5 6">
    <name type="scientific">Candidatus Desulfacyla euxinica</name>
    <dbReference type="NCBI Taxonomy" id="2841693"/>
    <lineage>
        <taxon>Bacteria</taxon>
        <taxon>Deltaproteobacteria</taxon>
        <taxon>Candidatus Desulfacyla</taxon>
    </lineage>
</organism>
<evidence type="ECO:0000256" key="1">
    <source>
        <dbReference type="ARBA" id="ARBA00022630"/>
    </source>
</evidence>
<dbReference type="InterPro" id="IPR050407">
    <property type="entry name" value="Geranylgeranyl_reductase"/>
</dbReference>
<proteinExistence type="predicted"/>
<dbReference type="GO" id="GO:0016491">
    <property type="term" value="F:oxidoreductase activity"/>
    <property type="evidence" value="ECO:0007669"/>
    <property type="project" value="UniProtKB-KW"/>
</dbReference>
<dbReference type="Proteomes" id="UP000650524">
    <property type="component" value="Unassembled WGS sequence"/>
</dbReference>
<feature type="domain" description="FAD-dependent oxidoreductase 2 FAD-binding" evidence="3">
    <location>
        <begin position="9"/>
        <end position="39"/>
    </location>
</feature>
<comment type="caution">
    <text evidence="5">The sequence shown here is derived from an EMBL/GenBank/DDBJ whole genome shotgun (WGS) entry which is preliminary data.</text>
</comment>
<keyword evidence="2" id="KW-0560">Oxidoreductase</keyword>
<accession>A0A8J6N2G7</accession>
<dbReference type="PANTHER" id="PTHR42685">
    <property type="entry name" value="GERANYLGERANYL DIPHOSPHATE REDUCTASE"/>
    <property type="match status" value="1"/>
</dbReference>
<evidence type="ECO:0000313" key="6">
    <source>
        <dbReference type="Proteomes" id="UP000650524"/>
    </source>
</evidence>
<dbReference type="InterPro" id="IPR003953">
    <property type="entry name" value="FAD-dep_OxRdtase_2_FAD-bd"/>
</dbReference>
<name>A0A8J6N2G7_9DELT</name>
<dbReference type="InterPro" id="IPR036188">
    <property type="entry name" value="FAD/NAD-bd_sf"/>
</dbReference>
<feature type="domain" description="FAD-binding" evidence="4">
    <location>
        <begin position="103"/>
        <end position="168"/>
    </location>
</feature>
<protein>
    <submittedName>
        <fullName evidence="5">NAD(P)/FAD-dependent oxidoreductase</fullName>
    </submittedName>
</protein>
<dbReference type="SUPFAM" id="SSF51905">
    <property type="entry name" value="FAD/NAD(P)-binding domain"/>
    <property type="match status" value="1"/>
</dbReference>
<dbReference type="AlphaFoldDB" id="A0A8J6N2G7"/>
<gene>
    <name evidence="5" type="ORF">H8E19_17815</name>
</gene>
<dbReference type="PRINTS" id="PR00420">
    <property type="entry name" value="RNGMNOXGNASE"/>
</dbReference>
<evidence type="ECO:0000256" key="2">
    <source>
        <dbReference type="ARBA" id="ARBA00023002"/>
    </source>
</evidence>
<evidence type="ECO:0000259" key="3">
    <source>
        <dbReference type="Pfam" id="PF00890"/>
    </source>
</evidence>
<keyword evidence="1" id="KW-0285">Flavoprotein</keyword>
<dbReference type="Pfam" id="PF00890">
    <property type="entry name" value="FAD_binding_2"/>
    <property type="match status" value="1"/>
</dbReference>
<dbReference type="InterPro" id="IPR002938">
    <property type="entry name" value="FAD-bd"/>
</dbReference>
<dbReference type="EMBL" id="JACNJD010000364">
    <property type="protein sequence ID" value="MBC8179263.1"/>
    <property type="molecule type" value="Genomic_DNA"/>
</dbReference>
<dbReference type="PANTHER" id="PTHR42685:SF22">
    <property type="entry name" value="CONDITIONED MEDIUM FACTOR RECEPTOR 1"/>
    <property type="match status" value="1"/>
</dbReference>
<sequence length="366" mass="39926">MIPSTEKFDVIVAGAGPGGSAAAMKCAQNGFRTLILEKRRLPRDKVCTGMVMGEWAKSIIPEEFGNIPPGVLIDPGHLSGHMVHVPGVPTRVIECRTPIAWRKDLDSWMNEEAAKEGVKIKDRSRVVAVSHDDRGCDLIIEDDEGRKEFRAKFLVGADGATSVVRRSLFPTLKVRYSSPIRECYEGSLNIERDYCHWFFPKSLPRPRFDLHHKGDFFLIEGSGIRELREDIRLILADYGFSINAQPLWRDGCAIALLHNELITGAFSPALGNTLLVGDAAGLILPITFEGIGTALKSGLLAADAVSEAAGHGGGAGEIYLQKLELLLLAVKKFHGLQEDLDSAAAHGASELAKDLKGAYEETLKYI</sequence>
<evidence type="ECO:0000313" key="5">
    <source>
        <dbReference type="EMBL" id="MBC8179263.1"/>
    </source>
</evidence>
<dbReference type="Pfam" id="PF01494">
    <property type="entry name" value="FAD_binding_3"/>
    <property type="match status" value="1"/>
</dbReference>
<dbReference type="GO" id="GO:0071949">
    <property type="term" value="F:FAD binding"/>
    <property type="evidence" value="ECO:0007669"/>
    <property type="project" value="InterPro"/>
</dbReference>
<evidence type="ECO:0000259" key="4">
    <source>
        <dbReference type="Pfam" id="PF01494"/>
    </source>
</evidence>
<reference evidence="5 6" key="1">
    <citation type="submission" date="2020-08" db="EMBL/GenBank/DDBJ databases">
        <title>Bridging the membrane lipid divide: bacteria of the FCB group superphylum have the potential to synthesize archaeal ether lipids.</title>
        <authorList>
            <person name="Villanueva L."/>
            <person name="Von Meijenfeldt F.A.B."/>
            <person name="Westbye A.B."/>
            <person name="Yadav S."/>
            <person name="Hopmans E.C."/>
            <person name="Dutilh B.E."/>
            <person name="Sinninghe Damste J.S."/>
        </authorList>
    </citation>
    <scope>NUCLEOTIDE SEQUENCE [LARGE SCALE GENOMIC DNA]</scope>
    <source>
        <strain evidence="5">NIOZ-UU27</strain>
    </source>
</reference>